<comment type="caution">
    <text evidence="1">The sequence shown here is derived from an EMBL/GenBank/DDBJ whole genome shotgun (WGS) entry which is preliminary data.</text>
</comment>
<protein>
    <submittedName>
        <fullName evidence="1">Uncharacterized protein</fullName>
    </submittedName>
</protein>
<organism evidence="1 2">
    <name type="scientific">Perkinsus chesapeaki</name>
    <name type="common">Clam parasite</name>
    <name type="synonym">Perkinsus andrewsi</name>
    <dbReference type="NCBI Taxonomy" id="330153"/>
    <lineage>
        <taxon>Eukaryota</taxon>
        <taxon>Sar</taxon>
        <taxon>Alveolata</taxon>
        <taxon>Perkinsozoa</taxon>
        <taxon>Perkinsea</taxon>
        <taxon>Perkinsida</taxon>
        <taxon>Perkinsidae</taxon>
        <taxon>Perkinsus</taxon>
    </lineage>
</organism>
<accession>A0A7J6KKD5</accession>
<reference evidence="1 2" key="1">
    <citation type="submission" date="2020-04" db="EMBL/GenBank/DDBJ databases">
        <title>Perkinsus chesapeaki whole genome sequence.</title>
        <authorList>
            <person name="Bogema D.R."/>
        </authorList>
    </citation>
    <scope>NUCLEOTIDE SEQUENCE [LARGE SCALE GENOMIC DNA]</scope>
    <source>
        <strain evidence="1">ATCC PRA-425</strain>
    </source>
</reference>
<dbReference type="Proteomes" id="UP000591131">
    <property type="component" value="Unassembled WGS sequence"/>
</dbReference>
<dbReference type="OrthoDB" id="10582779at2759"/>
<feature type="non-terminal residue" evidence="1">
    <location>
        <position position="166"/>
    </location>
</feature>
<dbReference type="AlphaFoldDB" id="A0A7J6KKD5"/>
<keyword evidence="2" id="KW-1185">Reference proteome</keyword>
<sequence>MALHDGSDSVFLELSEYITSELYVNVNDVKFNEVISRLVKGVVGLFTADVPVFANLKQWIAENVVNMMTMVIGDPSSNDFVRHSVMLSTFLSTYVIAEIVNSVGAEKLGVSDDEARVLRHEKLEAARELSSSSYSIFVPGFLGRLRSACEVDVVVKVPLGEEIPVK</sequence>
<proteinExistence type="predicted"/>
<evidence type="ECO:0000313" key="2">
    <source>
        <dbReference type="Proteomes" id="UP000591131"/>
    </source>
</evidence>
<gene>
    <name evidence="1" type="ORF">FOL47_004234</name>
</gene>
<evidence type="ECO:0000313" key="1">
    <source>
        <dbReference type="EMBL" id="KAF4647735.1"/>
    </source>
</evidence>
<dbReference type="EMBL" id="JAAPAO010002411">
    <property type="protein sequence ID" value="KAF4647735.1"/>
    <property type="molecule type" value="Genomic_DNA"/>
</dbReference>
<name>A0A7J6KKD5_PERCH</name>